<feature type="domain" description="Protein root UVB sensitive/RUS" evidence="6">
    <location>
        <begin position="38"/>
        <end position="274"/>
    </location>
</feature>
<evidence type="ECO:0000313" key="9">
    <source>
        <dbReference type="Proteomes" id="UP000015104"/>
    </source>
</evidence>
<evidence type="ECO:0000256" key="1">
    <source>
        <dbReference type="ARBA" id="ARBA00004370"/>
    </source>
</evidence>
<dbReference type="PANTHER" id="PTHR12770">
    <property type="entry name" value="RUS1 FAMILY PROTEIN C16ORF58"/>
    <property type="match status" value="1"/>
</dbReference>
<dbReference type="eggNOG" id="KOG4249">
    <property type="taxonomic scope" value="Eukaryota"/>
</dbReference>
<organism evidence="8 9">
    <name type="scientific">Tetranychus urticae</name>
    <name type="common">Two-spotted spider mite</name>
    <dbReference type="NCBI Taxonomy" id="32264"/>
    <lineage>
        <taxon>Eukaryota</taxon>
        <taxon>Metazoa</taxon>
        <taxon>Ecdysozoa</taxon>
        <taxon>Arthropoda</taxon>
        <taxon>Chelicerata</taxon>
        <taxon>Arachnida</taxon>
        <taxon>Acari</taxon>
        <taxon>Acariformes</taxon>
        <taxon>Trombidiformes</taxon>
        <taxon>Prostigmata</taxon>
        <taxon>Eleutherengona</taxon>
        <taxon>Raphignathae</taxon>
        <taxon>Tetranychoidea</taxon>
        <taxon>Tetranychidae</taxon>
        <taxon>Tetranychus</taxon>
    </lineage>
</organism>
<dbReference type="GO" id="GO:0016020">
    <property type="term" value="C:membrane"/>
    <property type="evidence" value="ECO:0007669"/>
    <property type="project" value="UniProtKB-SubCell"/>
</dbReference>
<sequence>MSLLAQEKNSSKGVIQLIRDSKDGQTQIEVRNETKISKWSSLNQAFAEIFLPRGYPDSVCADYLSYQIWDSLQAYGSSITGTLATHNVLKGMGVGDKSASVMSATLTWLLKDGTGMVGRIVFTYFKGSNLDVDCKKWRLFADIINDIAIGLDMICPFFPGYLLILQCSSGFLKSLVGTIGGATRAALTQHQARNNNLADVSAKDASQETLVNLAALLTSLAIVPLIASSDLIVWTLFVILTMTHIYCNYRAVRSVNMEVFNPARFTSFIEEYIFKEKVGAIDEINQKESILFWSTHDFQDQIKSGVPLSEHYISDGNLTDFLEYHSTKDYILSFDFKRSNSILISFIENQDSVRNKLKAYFHANLILFYLFKYKSQAEKLFNFSENISNITTVSETEKIVNQKFEKMLTDAIGKGWKLDNFIFLENGWRITQLYNKKFD</sequence>
<dbReference type="EnsemblMetazoa" id="tetur19g00100.1">
    <property type="protein sequence ID" value="tetur19g00100.1"/>
    <property type="gene ID" value="tetur19g00100"/>
</dbReference>
<reference evidence="8" key="2">
    <citation type="submission" date="2015-06" db="UniProtKB">
        <authorList>
            <consortium name="EnsemblMetazoa"/>
        </authorList>
    </citation>
    <scope>IDENTIFICATION</scope>
</reference>
<keyword evidence="5" id="KW-0472">Membrane</keyword>
<dbReference type="OrthoDB" id="364779at2759"/>
<evidence type="ECO:0000256" key="3">
    <source>
        <dbReference type="ARBA" id="ARBA00022692"/>
    </source>
</evidence>
<dbReference type="Pfam" id="PF24160">
    <property type="entry name" value="UVB_sens_C"/>
    <property type="match status" value="1"/>
</dbReference>
<reference evidence="9" key="1">
    <citation type="submission" date="2011-08" db="EMBL/GenBank/DDBJ databases">
        <authorList>
            <person name="Rombauts S."/>
        </authorList>
    </citation>
    <scope>NUCLEOTIDE SEQUENCE</scope>
    <source>
        <strain evidence="9">London</strain>
    </source>
</reference>
<evidence type="ECO:0000259" key="6">
    <source>
        <dbReference type="Pfam" id="PF04884"/>
    </source>
</evidence>
<keyword evidence="4" id="KW-1133">Transmembrane helix</keyword>
<feature type="domain" description="Root UVB sensitive protein C-terminal" evidence="7">
    <location>
        <begin position="280"/>
        <end position="431"/>
    </location>
</feature>
<evidence type="ECO:0000256" key="4">
    <source>
        <dbReference type="ARBA" id="ARBA00022989"/>
    </source>
</evidence>
<dbReference type="InterPro" id="IPR055412">
    <property type="entry name" value="UVB_sens_C"/>
</dbReference>
<name>T1KRN1_TETUR</name>
<evidence type="ECO:0000256" key="5">
    <source>
        <dbReference type="ARBA" id="ARBA00023136"/>
    </source>
</evidence>
<evidence type="ECO:0000256" key="2">
    <source>
        <dbReference type="ARBA" id="ARBA00007558"/>
    </source>
</evidence>
<dbReference type="PANTHER" id="PTHR12770:SF31">
    <property type="entry name" value="RUS FAMILY MEMBER 1"/>
    <property type="match status" value="1"/>
</dbReference>
<evidence type="ECO:0000313" key="8">
    <source>
        <dbReference type="EnsemblMetazoa" id="tetur19g00100.1"/>
    </source>
</evidence>
<dbReference type="EMBL" id="CAEY01000414">
    <property type="status" value="NOT_ANNOTATED_CDS"/>
    <property type="molecule type" value="Genomic_DNA"/>
</dbReference>
<keyword evidence="3" id="KW-0812">Transmembrane</keyword>
<proteinExistence type="inferred from homology"/>
<dbReference type="InterPro" id="IPR006968">
    <property type="entry name" value="RUS_fam"/>
</dbReference>
<comment type="subcellular location">
    <subcellularLocation>
        <location evidence="1">Membrane</location>
    </subcellularLocation>
</comment>
<dbReference type="HOGENOM" id="CLU_015325_0_3_1"/>
<dbReference type="Pfam" id="PF04884">
    <property type="entry name" value="UVB_sens_prot"/>
    <property type="match status" value="1"/>
</dbReference>
<dbReference type="AlphaFoldDB" id="T1KRN1"/>
<evidence type="ECO:0000259" key="7">
    <source>
        <dbReference type="Pfam" id="PF24160"/>
    </source>
</evidence>
<dbReference type="Proteomes" id="UP000015104">
    <property type="component" value="Unassembled WGS sequence"/>
</dbReference>
<protein>
    <submittedName>
        <fullName evidence="8">Uncharacterized protein</fullName>
    </submittedName>
</protein>
<dbReference type="KEGG" id="tut:107366722"/>
<keyword evidence="9" id="KW-1185">Reference proteome</keyword>
<dbReference type="InterPro" id="IPR054549">
    <property type="entry name" value="UVB_sens_RUS_dom"/>
</dbReference>
<comment type="similarity">
    <text evidence="2">Belongs to the RUS1 family.</text>
</comment>
<accession>T1KRN1</accession>
<dbReference type="OMA" id="THIYCNY"/>
<gene>
    <name evidence="8" type="primary">107366722</name>
</gene>